<dbReference type="EMBL" id="OQ448194">
    <property type="protein sequence ID" value="WJJ57995.1"/>
    <property type="molecule type" value="Genomic_DNA"/>
</dbReference>
<dbReference type="Proteomes" id="UP001431709">
    <property type="component" value="Segment"/>
</dbReference>
<proteinExistence type="predicted"/>
<name>A0AAX3Y1M4_9CAUD</name>
<dbReference type="Pfam" id="PF26461">
    <property type="entry name" value="Phi812_tail_tube"/>
    <property type="match status" value="1"/>
</dbReference>
<protein>
    <submittedName>
        <fullName evidence="1">Virion structural protein</fullName>
    </submittedName>
</protein>
<accession>A0AAX3Y1M4</accession>
<reference evidence="1" key="1">
    <citation type="journal article" date="2023" name="Front. Cell. Infect. Microbiol.">
        <title>Isolation and in vitro characterization of novel S. epidermidis phages for therapeutic applications.</title>
        <authorList>
            <person name="Strancar V."/>
            <person name="Marusic M."/>
            <person name="Tusar J."/>
            <person name="Pracek N."/>
            <person name="Kolenc M."/>
            <person name="Suster K."/>
            <person name="Horvat S."/>
            <person name="Janez N."/>
            <person name="Peterka M."/>
        </authorList>
    </citation>
    <scope>NUCLEOTIDE SEQUENCE</scope>
</reference>
<organism evidence="1 2">
    <name type="scientific">Staphylococcus phage 80B</name>
    <dbReference type="NCBI Taxonomy" id="3038196"/>
    <lineage>
        <taxon>Viruses</taxon>
        <taxon>Duplodnaviria</taxon>
        <taxon>Heunggongvirae</taxon>
        <taxon>Uroviricota</taxon>
        <taxon>Caudoviricetes</taxon>
        <taxon>Herelleviridae</taxon>
        <taxon>Twortvirinae</taxon>
        <taxon>Sepunavirus</taxon>
    </lineage>
</organism>
<evidence type="ECO:0000313" key="1">
    <source>
        <dbReference type="EMBL" id="WJJ57995.1"/>
    </source>
</evidence>
<gene>
    <name evidence="1" type="ORF">80B_00022</name>
</gene>
<evidence type="ECO:0000313" key="2">
    <source>
        <dbReference type="Proteomes" id="UP001431709"/>
    </source>
</evidence>
<sequence length="122" mass="13681">MASQAKQTVHTGNTVLLYIKGKPVGRAQSASGRREYGTTGVYEIGSIMPQEHVYLKYEGTLTVERLRMKKENFAKLGYASLGEEILKKDIIDILVIDNLTKQVIISYHGCSANNYNEELEKI</sequence>
<dbReference type="InterPro" id="IPR058640">
    <property type="entry name" value="Phi812_tail_tube"/>
</dbReference>